<keyword evidence="2" id="KW-1185">Reference proteome</keyword>
<protein>
    <submittedName>
        <fullName evidence="1">Uncharacterized protein</fullName>
    </submittedName>
</protein>
<dbReference type="Proteomes" id="UP000028073">
    <property type="component" value="Unassembled WGS sequence"/>
</dbReference>
<dbReference type="AlphaFoldDB" id="A0A081N6L1"/>
<evidence type="ECO:0000313" key="1">
    <source>
        <dbReference type="EMBL" id="KEQ14084.1"/>
    </source>
</evidence>
<gene>
    <name evidence="1" type="ORF">GZ78_26015</name>
</gene>
<name>A0A081N6L1_9GAMM</name>
<accession>A0A081N6L1</accession>
<reference evidence="1 2" key="1">
    <citation type="submission" date="2014-06" db="EMBL/GenBank/DDBJ databases">
        <title>Whole Genome Sequences of Three Symbiotic Endozoicomonas Bacteria.</title>
        <authorList>
            <person name="Neave M.J."/>
            <person name="Apprill A."/>
            <person name="Voolstra C.R."/>
        </authorList>
    </citation>
    <scope>NUCLEOTIDE SEQUENCE [LARGE SCALE GENOMIC DNA]</scope>
    <source>
        <strain evidence="1 2">DSM 25634</strain>
    </source>
</reference>
<comment type="caution">
    <text evidence="1">The sequence shown here is derived from an EMBL/GenBank/DDBJ whole genome shotgun (WGS) entry which is preliminary data.</text>
</comment>
<dbReference type="EMBL" id="JOKH01000008">
    <property type="protein sequence ID" value="KEQ14084.1"/>
    <property type="molecule type" value="Genomic_DNA"/>
</dbReference>
<organism evidence="1 2">
    <name type="scientific">Endozoicomonas numazuensis</name>
    <dbReference type="NCBI Taxonomy" id="1137799"/>
    <lineage>
        <taxon>Bacteria</taxon>
        <taxon>Pseudomonadati</taxon>
        <taxon>Pseudomonadota</taxon>
        <taxon>Gammaproteobacteria</taxon>
        <taxon>Oceanospirillales</taxon>
        <taxon>Endozoicomonadaceae</taxon>
        <taxon>Endozoicomonas</taxon>
    </lineage>
</organism>
<proteinExistence type="predicted"/>
<sequence>MISEFMGVYSSTSMRPVLQTIRYLGAVEVEYSTAQRHRIYQNQKWVKSKYKAVGLIKIFVPCLN</sequence>
<evidence type="ECO:0000313" key="2">
    <source>
        <dbReference type="Proteomes" id="UP000028073"/>
    </source>
</evidence>